<dbReference type="InterPro" id="IPR005907">
    <property type="entry name" value="G1P_thy_trans_s"/>
</dbReference>
<keyword evidence="7" id="KW-0479">Metal-binding</keyword>
<proteinExistence type="inferred from homology"/>
<keyword evidence="8" id="KW-0460">Magnesium</keyword>
<reference evidence="13" key="1">
    <citation type="submission" date="2023-07" db="EMBL/GenBank/DDBJ databases">
        <title>Genomic Encyclopedia of Type Strains, Phase IV (KMG-IV): sequencing the most valuable type-strain genomes for metagenomic binning, comparative biology and taxonomic classification.</title>
        <authorList>
            <person name="Goeker M."/>
        </authorList>
    </citation>
    <scope>NUCLEOTIDE SEQUENCE</scope>
    <source>
        <strain evidence="13">DSM 23947</strain>
    </source>
</reference>
<dbReference type="InterPro" id="IPR005835">
    <property type="entry name" value="NTP_transferase_dom"/>
</dbReference>
<evidence type="ECO:0000256" key="8">
    <source>
        <dbReference type="ARBA" id="ARBA00022842"/>
    </source>
</evidence>
<evidence type="ECO:0000313" key="13">
    <source>
        <dbReference type="EMBL" id="MDQ0214461.1"/>
    </source>
</evidence>
<keyword evidence="5 13" id="KW-0808">Transferase</keyword>
<dbReference type="AlphaFoldDB" id="A0AAJ1T388"/>
<dbReference type="Gene3D" id="3.90.550.10">
    <property type="entry name" value="Spore Coat Polysaccharide Biosynthesis Protein SpsA, Chain A"/>
    <property type="match status" value="1"/>
</dbReference>
<evidence type="ECO:0000259" key="12">
    <source>
        <dbReference type="Pfam" id="PF00483"/>
    </source>
</evidence>
<accession>A0AAJ1T388</accession>
<dbReference type="SUPFAM" id="SSF53448">
    <property type="entry name" value="Nucleotide-diphospho-sugar transferases"/>
    <property type="match status" value="1"/>
</dbReference>
<evidence type="ECO:0000256" key="10">
    <source>
        <dbReference type="ARBA" id="ARBA00032598"/>
    </source>
</evidence>
<comment type="cofactor">
    <cofactor evidence="1">
        <name>Mg(2+)</name>
        <dbReference type="ChEBI" id="CHEBI:18420"/>
    </cofactor>
</comment>
<dbReference type="EMBL" id="JAUSUC010000007">
    <property type="protein sequence ID" value="MDQ0214461.1"/>
    <property type="molecule type" value="Genomic_DNA"/>
</dbReference>
<dbReference type="Pfam" id="PF00483">
    <property type="entry name" value="NTP_transferase"/>
    <property type="match status" value="1"/>
</dbReference>
<evidence type="ECO:0000256" key="4">
    <source>
        <dbReference type="ARBA" id="ARBA00017654"/>
    </source>
</evidence>
<evidence type="ECO:0000256" key="7">
    <source>
        <dbReference type="ARBA" id="ARBA00022723"/>
    </source>
</evidence>
<evidence type="ECO:0000256" key="2">
    <source>
        <dbReference type="ARBA" id="ARBA00010480"/>
    </source>
</evidence>
<dbReference type="EC" id="2.7.7.24" evidence="3"/>
<keyword evidence="6 13" id="KW-0548">Nucleotidyltransferase</keyword>
<evidence type="ECO:0000313" key="14">
    <source>
        <dbReference type="Proteomes" id="UP001237207"/>
    </source>
</evidence>
<keyword evidence="14" id="KW-1185">Reference proteome</keyword>
<evidence type="ECO:0000256" key="3">
    <source>
        <dbReference type="ARBA" id="ARBA00012461"/>
    </source>
</evidence>
<feature type="domain" description="Nucleotidyl transferase" evidence="12">
    <location>
        <begin position="2"/>
        <end position="236"/>
    </location>
</feature>
<dbReference type="GO" id="GO:0008879">
    <property type="term" value="F:glucose-1-phosphate thymidylyltransferase activity"/>
    <property type="evidence" value="ECO:0007669"/>
    <property type="project" value="UniProtKB-EC"/>
</dbReference>
<dbReference type="RefSeq" id="WP_307256450.1">
    <property type="nucleotide sequence ID" value="NZ_JAUSUC010000007.1"/>
</dbReference>
<evidence type="ECO:0000256" key="9">
    <source>
        <dbReference type="ARBA" id="ARBA00032492"/>
    </source>
</evidence>
<organism evidence="13 14">
    <name type="scientific">Oikeobacillus pervagus</name>
    <dbReference type="NCBI Taxonomy" id="1325931"/>
    <lineage>
        <taxon>Bacteria</taxon>
        <taxon>Bacillati</taxon>
        <taxon>Bacillota</taxon>
        <taxon>Bacilli</taxon>
        <taxon>Bacillales</taxon>
        <taxon>Bacillaceae</taxon>
        <taxon>Oikeobacillus</taxon>
    </lineage>
</organism>
<dbReference type="GO" id="GO:0046872">
    <property type="term" value="F:metal ion binding"/>
    <property type="evidence" value="ECO:0007669"/>
    <property type="project" value="UniProtKB-KW"/>
</dbReference>
<gene>
    <name evidence="13" type="ORF">J2S13_000857</name>
</gene>
<sequence length="251" mass="28745">MKGVILAGGKGDRLKPLTQIMNKHLLPVGPYPMIYWPILKLKEAGIHEILIITNGDYLSFFEKLLGFGEGLNVKIQYRIQENIGGGIADALMWAADYINQEKFIVLLGDNIFEDSLTPYIESFNAQEKGARVLLKKVEYPSRYGVPHIDKVQNRIISITEKPNNPHSNYCVTGIYMYDQEVFQYISKVIPSKRKELEITDVHNLYIKHSQLDFDILKGWWIDAGTHESLYIANQMYFQKTSKGGGKWEDIS</sequence>
<evidence type="ECO:0000256" key="1">
    <source>
        <dbReference type="ARBA" id="ARBA00001946"/>
    </source>
</evidence>
<evidence type="ECO:0000256" key="5">
    <source>
        <dbReference type="ARBA" id="ARBA00022679"/>
    </source>
</evidence>
<dbReference type="Proteomes" id="UP001237207">
    <property type="component" value="Unassembled WGS sequence"/>
</dbReference>
<comment type="similarity">
    <text evidence="2">Belongs to the glucose-1-phosphate thymidylyltransferase family.</text>
</comment>
<dbReference type="PANTHER" id="PTHR43532">
    <property type="entry name" value="GLUCOSE-1-PHOSPHATE THYMIDYLYLTRANSFERASE"/>
    <property type="match status" value="1"/>
</dbReference>
<comment type="catalytic activity">
    <reaction evidence="11">
        <text>dTTP + alpha-D-glucose 1-phosphate + H(+) = dTDP-alpha-D-glucose + diphosphate</text>
        <dbReference type="Rhea" id="RHEA:15225"/>
        <dbReference type="ChEBI" id="CHEBI:15378"/>
        <dbReference type="ChEBI" id="CHEBI:33019"/>
        <dbReference type="ChEBI" id="CHEBI:37568"/>
        <dbReference type="ChEBI" id="CHEBI:57477"/>
        <dbReference type="ChEBI" id="CHEBI:58601"/>
        <dbReference type="EC" id="2.7.7.24"/>
    </reaction>
</comment>
<evidence type="ECO:0000256" key="11">
    <source>
        <dbReference type="ARBA" id="ARBA00049336"/>
    </source>
</evidence>
<dbReference type="PANTHER" id="PTHR43532:SF1">
    <property type="entry name" value="GLUCOSE-1-PHOSPHATE THYMIDYLYLTRANSFERASE 1"/>
    <property type="match status" value="1"/>
</dbReference>
<name>A0AAJ1T388_9BACI</name>
<evidence type="ECO:0000256" key="6">
    <source>
        <dbReference type="ARBA" id="ARBA00022695"/>
    </source>
</evidence>
<comment type="caution">
    <text evidence="13">The sequence shown here is derived from an EMBL/GenBank/DDBJ whole genome shotgun (WGS) entry which is preliminary data.</text>
</comment>
<dbReference type="InterPro" id="IPR029044">
    <property type="entry name" value="Nucleotide-diphossugar_trans"/>
</dbReference>
<protein>
    <recommendedName>
        <fullName evidence="4">Glucose-1-phosphate thymidylyltransferase</fullName>
        <ecNumber evidence="3">2.7.7.24</ecNumber>
    </recommendedName>
    <alternativeName>
        <fullName evidence="10">dTDP-glucose pyrophosphorylase</fullName>
    </alternativeName>
    <alternativeName>
        <fullName evidence="9">dTDP-glucose synthase</fullName>
    </alternativeName>
</protein>